<dbReference type="GO" id="GO:0006446">
    <property type="term" value="P:regulation of translational initiation"/>
    <property type="evidence" value="ECO:0007669"/>
    <property type="project" value="TreeGrafter"/>
</dbReference>
<reference evidence="4 5" key="1">
    <citation type="submission" date="2019-06" db="EMBL/GenBank/DDBJ databases">
        <title>Genome sequence of Litorilinea aerophila BAA-2444.</title>
        <authorList>
            <person name="Maclea K.S."/>
            <person name="Maurais E.G."/>
            <person name="Iannazzi L.C."/>
        </authorList>
    </citation>
    <scope>NUCLEOTIDE SEQUENCE [LARGE SCALE GENOMIC DNA]</scope>
    <source>
        <strain evidence="4 5">ATCC BAA-2444</strain>
    </source>
</reference>
<evidence type="ECO:0000259" key="3">
    <source>
        <dbReference type="Pfam" id="PF09186"/>
    </source>
</evidence>
<dbReference type="GO" id="GO:0005737">
    <property type="term" value="C:cytoplasm"/>
    <property type="evidence" value="ECO:0007669"/>
    <property type="project" value="TreeGrafter"/>
</dbReference>
<dbReference type="InterPro" id="IPR035647">
    <property type="entry name" value="EFG_III/V"/>
</dbReference>
<dbReference type="InterPro" id="IPR015796">
    <property type="entry name" value="Impact_YigZ-like"/>
</dbReference>
<dbReference type="AlphaFoldDB" id="A0A540VLE5"/>
<dbReference type="Gene3D" id="3.30.230.30">
    <property type="entry name" value="Impact, N-terminal domain"/>
    <property type="match status" value="1"/>
</dbReference>
<dbReference type="OrthoDB" id="9813771at2"/>
<dbReference type="FunCoup" id="A0A540VLE5">
    <property type="interactions" value="38"/>
</dbReference>
<keyword evidence="5" id="KW-1185">Reference proteome</keyword>
<dbReference type="Pfam" id="PF09186">
    <property type="entry name" value="DUF1949"/>
    <property type="match status" value="1"/>
</dbReference>
<evidence type="ECO:0000313" key="4">
    <source>
        <dbReference type="EMBL" id="TQE97599.1"/>
    </source>
</evidence>
<evidence type="ECO:0000313" key="5">
    <source>
        <dbReference type="Proteomes" id="UP000317371"/>
    </source>
</evidence>
<dbReference type="EMBL" id="VIGC01000002">
    <property type="protein sequence ID" value="TQE97599.1"/>
    <property type="molecule type" value="Genomic_DNA"/>
</dbReference>
<dbReference type="Pfam" id="PF01205">
    <property type="entry name" value="Impact_N"/>
    <property type="match status" value="1"/>
</dbReference>
<dbReference type="PANTHER" id="PTHR16301:SF20">
    <property type="entry name" value="IMPACT FAMILY MEMBER YIGZ"/>
    <property type="match status" value="1"/>
</dbReference>
<feature type="domain" description="UPF0029" evidence="3">
    <location>
        <begin position="144"/>
        <end position="199"/>
    </location>
</feature>
<dbReference type="InterPro" id="IPR020568">
    <property type="entry name" value="Ribosomal_Su5_D2-typ_SF"/>
</dbReference>
<name>A0A540VLE5_9CHLR</name>
<dbReference type="Gene3D" id="3.30.70.240">
    <property type="match status" value="1"/>
</dbReference>
<feature type="domain" description="Impact N-terminal" evidence="2">
    <location>
        <begin position="21"/>
        <end position="128"/>
    </location>
</feature>
<dbReference type="InterPro" id="IPR023582">
    <property type="entry name" value="Impact"/>
</dbReference>
<organism evidence="4 5">
    <name type="scientific">Litorilinea aerophila</name>
    <dbReference type="NCBI Taxonomy" id="1204385"/>
    <lineage>
        <taxon>Bacteria</taxon>
        <taxon>Bacillati</taxon>
        <taxon>Chloroflexota</taxon>
        <taxon>Caldilineae</taxon>
        <taxon>Caldilineales</taxon>
        <taxon>Caldilineaceae</taxon>
        <taxon>Litorilinea</taxon>
    </lineage>
</organism>
<protein>
    <submittedName>
        <fullName evidence="4">YigZ family protein</fullName>
    </submittedName>
</protein>
<gene>
    <name evidence="4" type="ORF">FKZ61_01625</name>
</gene>
<dbReference type="RefSeq" id="WP_141608326.1">
    <property type="nucleotide sequence ID" value="NZ_VIGC02000002.1"/>
</dbReference>
<dbReference type="InterPro" id="IPR020569">
    <property type="entry name" value="UPF0029_Impact_CS"/>
</dbReference>
<sequence length="206" mass="21775">MAPGSRYPIPAQTHRVEEEIKRSRFITTLGYTPTVEAARDFIAQVSAEFADASHNCWAYVVGPPGSTAQVGMSDAGEPHGTAGRPMLTVLLHSGVGDVTAVVTRYFGGTLLGKGGLVKAYSGGVQLALASLPTVEKVPTVTLQVVLDYAAVTPVKRLLPAYEAEILDEGYAAQVTYRLKVPEEQASPLVQALTELTHGQAEVDVLG</sequence>
<dbReference type="NCBIfam" id="TIGR00257">
    <property type="entry name" value="IMPACT_YIGZ"/>
    <property type="match status" value="1"/>
</dbReference>
<dbReference type="SUPFAM" id="SSF54980">
    <property type="entry name" value="EF-G C-terminal domain-like"/>
    <property type="match status" value="1"/>
</dbReference>
<dbReference type="InterPro" id="IPR015269">
    <property type="entry name" value="UPF0029_Impact_C"/>
</dbReference>
<accession>A0A540VLE5</accession>
<comment type="caution">
    <text evidence="4">The sequence shown here is derived from an EMBL/GenBank/DDBJ whole genome shotgun (WGS) entry which is preliminary data.</text>
</comment>
<dbReference type="InParanoid" id="A0A540VLE5"/>
<dbReference type="SUPFAM" id="SSF54211">
    <property type="entry name" value="Ribosomal protein S5 domain 2-like"/>
    <property type="match status" value="1"/>
</dbReference>
<evidence type="ECO:0000259" key="2">
    <source>
        <dbReference type="Pfam" id="PF01205"/>
    </source>
</evidence>
<evidence type="ECO:0000256" key="1">
    <source>
        <dbReference type="ARBA" id="ARBA00007665"/>
    </source>
</evidence>
<dbReference type="InterPro" id="IPR036956">
    <property type="entry name" value="Impact_N_sf"/>
</dbReference>
<proteinExistence type="inferred from homology"/>
<comment type="similarity">
    <text evidence="1">Belongs to the IMPACT family.</text>
</comment>
<dbReference type="PROSITE" id="PS00910">
    <property type="entry name" value="UPF0029"/>
    <property type="match status" value="1"/>
</dbReference>
<dbReference type="InterPro" id="IPR001498">
    <property type="entry name" value="Impact_N"/>
</dbReference>
<dbReference type="PANTHER" id="PTHR16301">
    <property type="entry name" value="IMPACT-RELATED"/>
    <property type="match status" value="1"/>
</dbReference>
<dbReference type="Proteomes" id="UP000317371">
    <property type="component" value="Unassembled WGS sequence"/>
</dbReference>